<reference evidence="3 4" key="1">
    <citation type="submission" date="2016-02" db="EMBL/GenBank/DDBJ databases">
        <title>Genome sequence of Halalkalicoccus paucihalophilus DSM 24557.</title>
        <authorList>
            <person name="Poehlein A."/>
            <person name="Daniel R."/>
        </authorList>
    </citation>
    <scope>NUCLEOTIDE SEQUENCE [LARGE SCALE GENOMIC DNA]</scope>
    <source>
        <strain evidence="3 4">DSM 24557</strain>
    </source>
</reference>
<dbReference type="PROSITE" id="PS50926">
    <property type="entry name" value="TRAM"/>
    <property type="match status" value="1"/>
</dbReference>
<dbReference type="SUPFAM" id="SSF50249">
    <property type="entry name" value="Nucleic acid-binding proteins"/>
    <property type="match status" value="1"/>
</dbReference>
<dbReference type="EMBL" id="LTAZ01000017">
    <property type="protein sequence ID" value="KYH23804.1"/>
    <property type="molecule type" value="Genomic_DNA"/>
</dbReference>
<keyword evidence="3" id="KW-0396">Initiation factor</keyword>
<feature type="region of interest" description="Disordered" evidence="1">
    <location>
        <begin position="53"/>
        <end position="86"/>
    </location>
</feature>
<keyword evidence="3" id="KW-0648">Protein biosynthesis</keyword>
<keyword evidence="4" id="KW-1185">Reference proteome</keyword>
<feature type="compositionally biased region" description="Low complexity" evidence="1">
    <location>
        <begin position="63"/>
        <end position="73"/>
    </location>
</feature>
<dbReference type="InterPro" id="IPR012340">
    <property type="entry name" value="NA-bd_OB-fold"/>
</dbReference>
<dbReference type="GO" id="GO:0003743">
    <property type="term" value="F:translation initiation factor activity"/>
    <property type="evidence" value="ECO:0007669"/>
    <property type="project" value="UniProtKB-KW"/>
</dbReference>
<sequence length="143" mass="15499">MVSIPDRLQALITCRATETEGRLQIEIPRELVDHAAVDPGTVYQVAVLPAATENATDDDRDTASSFNASASSSTPDQSEPPVEEGEIRTVTIDTLGDQGDGITRVERGFVVIVEDAKRDEEVTVEIDTVQSNVAFASIIERRE</sequence>
<evidence type="ECO:0000259" key="2">
    <source>
        <dbReference type="PROSITE" id="PS50926"/>
    </source>
</evidence>
<feature type="domain" description="TRAM" evidence="2">
    <location>
        <begin position="81"/>
        <end position="140"/>
    </location>
</feature>
<accession>A0A151A886</accession>
<dbReference type="Gene3D" id="2.40.50.140">
    <property type="entry name" value="Nucleic acid-binding proteins"/>
    <property type="match status" value="1"/>
</dbReference>
<evidence type="ECO:0000313" key="4">
    <source>
        <dbReference type="Proteomes" id="UP000075321"/>
    </source>
</evidence>
<evidence type="ECO:0000256" key="1">
    <source>
        <dbReference type="SAM" id="MobiDB-lite"/>
    </source>
</evidence>
<organism evidence="3 4">
    <name type="scientific">Halalkalicoccus paucihalophilus</name>
    <dbReference type="NCBI Taxonomy" id="1008153"/>
    <lineage>
        <taxon>Archaea</taxon>
        <taxon>Methanobacteriati</taxon>
        <taxon>Methanobacteriota</taxon>
        <taxon>Stenosarchaea group</taxon>
        <taxon>Halobacteria</taxon>
        <taxon>Halobacteriales</taxon>
        <taxon>Halococcaceae</taxon>
        <taxon>Halalkalicoccus</taxon>
    </lineage>
</organism>
<name>A0A151A886_9EURY</name>
<evidence type="ECO:0000313" key="3">
    <source>
        <dbReference type="EMBL" id="KYH23804.1"/>
    </source>
</evidence>
<proteinExistence type="predicted"/>
<protein>
    <submittedName>
        <fullName evidence="3">Translation initiation factor IF-2 subunit beta</fullName>
    </submittedName>
</protein>
<comment type="caution">
    <text evidence="3">The sequence shown here is derived from an EMBL/GenBank/DDBJ whole genome shotgun (WGS) entry which is preliminary data.</text>
</comment>
<dbReference type="InterPro" id="IPR002792">
    <property type="entry name" value="TRAM_dom"/>
</dbReference>
<dbReference type="Proteomes" id="UP000075321">
    <property type="component" value="Unassembled WGS sequence"/>
</dbReference>
<dbReference type="PATRIC" id="fig|1008153.3.peg.4149"/>
<dbReference type="OrthoDB" id="28569at2157"/>
<dbReference type="Pfam" id="PF01938">
    <property type="entry name" value="TRAM"/>
    <property type="match status" value="1"/>
</dbReference>
<gene>
    <name evidence="3" type="ORF">HAPAU_38830</name>
</gene>
<dbReference type="RefSeq" id="WP_066385499.1">
    <property type="nucleotide sequence ID" value="NZ_LTAZ01000017.1"/>
</dbReference>
<dbReference type="AlphaFoldDB" id="A0A151A886"/>